<dbReference type="PANTHER" id="PTHR22726:SF24">
    <property type="entry name" value="M48 FAMILY METALLOPEPTIDASE"/>
    <property type="match status" value="1"/>
</dbReference>
<dbReference type="EMBL" id="JALGBH010000002">
    <property type="protein sequence ID" value="MCJ0743806.1"/>
    <property type="molecule type" value="Genomic_DNA"/>
</dbReference>
<comment type="cofactor">
    <cofactor evidence="6">
        <name>Zn(2+)</name>
        <dbReference type="ChEBI" id="CHEBI:29105"/>
    </cofactor>
    <text evidence="6">Binds 1 zinc ion per subunit.</text>
</comment>
<name>A0ABS9ZZR2_9SPHI</name>
<dbReference type="InterPro" id="IPR051156">
    <property type="entry name" value="Mito/Outer_Membr_Metalloprot"/>
</dbReference>
<sequence>MKKIIFVGFAVAIMGLASCSTVPLTGRSRLSIVDDSQLQQQAAIGYAQLLSDPATKVVSGSSADAQMVKRVGQKIAQAVTQYMNQNGYGEQIKNYKWEFNLIQSNEINAWCMPGGKVAVYTGILPITKDENGLATVMGHEIAHAIAQHSAERASQLTLAQTGGAVIGAATSNKSQTTQAIVNQLYGIGAQGLYILPNSRSQELEADKMGLSFMAMAGYNPTSAVGFWQRMAAASKGQSKPPVFLSTHPTDDSRIAQIQRDLPEAMKYYKGK</sequence>
<accession>A0ABS9ZZR2</accession>
<dbReference type="PANTHER" id="PTHR22726">
    <property type="entry name" value="METALLOENDOPEPTIDASE OMA1"/>
    <property type="match status" value="1"/>
</dbReference>
<proteinExistence type="inferred from homology"/>
<dbReference type="CDD" id="cd07331">
    <property type="entry name" value="M48C_Oma1_like"/>
    <property type="match status" value="1"/>
</dbReference>
<evidence type="ECO:0000256" key="1">
    <source>
        <dbReference type="ARBA" id="ARBA00022670"/>
    </source>
</evidence>
<keyword evidence="2" id="KW-0479">Metal-binding</keyword>
<feature type="domain" description="Peptidase M48" evidence="8">
    <location>
        <begin position="91"/>
        <end position="258"/>
    </location>
</feature>
<comment type="caution">
    <text evidence="9">The sequence shown here is derived from an EMBL/GenBank/DDBJ whole genome shotgun (WGS) entry which is preliminary data.</text>
</comment>
<keyword evidence="5 6" id="KW-0482">Metalloprotease</keyword>
<dbReference type="Gene3D" id="3.30.2010.10">
    <property type="entry name" value="Metalloproteases ('zincins'), catalytic domain"/>
    <property type="match status" value="1"/>
</dbReference>
<gene>
    <name evidence="9" type="ORF">MMF97_13890</name>
</gene>
<dbReference type="InterPro" id="IPR001915">
    <property type="entry name" value="Peptidase_M48"/>
</dbReference>
<keyword evidence="7" id="KW-0732">Signal</keyword>
<organism evidence="9 10">
    <name type="scientific">Pedobacter montanisoli</name>
    <dbReference type="NCBI Taxonomy" id="2923277"/>
    <lineage>
        <taxon>Bacteria</taxon>
        <taxon>Pseudomonadati</taxon>
        <taxon>Bacteroidota</taxon>
        <taxon>Sphingobacteriia</taxon>
        <taxon>Sphingobacteriales</taxon>
        <taxon>Sphingobacteriaceae</taxon>
        <taxon>Pedobacter</taxon>
    </lineage>
</organism>
<keyword evidence="1 6" id="KW-0645">Protease</keyword>
<keyword evidence="3 6" id="KW-0378">Hydrolase</keyword>
<evidence type="ECO:0000256" key="7">
    <source>
        <dbReference type="SAM" id="SignalP"/>
    </source>
</evidence>
<evidence type="ECO:0000256" key="2">
    <source>
        <dbReference type="ARBA" id="ARBA00022723"/>
    </source>
</evidence>
<evidence type="ECO:0000313" key="9">
    <source>
        <dbReference type="EMBL" id="MCJ0743806.1"/>
    </source>
</evidence>
<comment type="similarity">
    <text evidence="6">Belongs to the peptidase M48 family.</text>
</comment>
<dbReference type="Pfam" id="PF01435">
    <property type="entry name" value="Peptidase_M48"/>
    <property type="match status" value="1"/>
</dbReference>
<dbReference type="Proteomes" id="UP001165460">
    <property type="component" value="Unassembled WGS sequence"/>
</dbReference>
<evidence type="ECO:0000256" key="4">
    <source>
        <dbReference type="ARBA" id="ARBA00022833"/>
    </source>
</evidence>
<feature type="chain" id="PRO_5045326082" evidence="7">
    <location>
        <begin position="20"/>
        <end position="271"/>
    </location>
</feature>
<keyword evidence="4 6" id="KW-0862">Zinc</keyword>
<protein>
    <submittedName>
        <fullName evidence="9">M48 family metallopeptidase</fullName>
    </submittedName>
</protein>
<evidence type="ECO:0000256" key="5">
    <source>
        <dbReference type="ARBA" id="ARBA00023049"/>
    </source>
</evidence>
<dbReference type="RefSeq" id="WP_243363120.1">
    <property type="nucleotide sequence ID" value="NZ_JALGBH010000002.1"/>
</dbReference>
<evidence type="ECO:0000313" key="10">
    <source>
        <dbReference type="Proteomes" id="UP001165460"/>
    </source>
</evidence>
<keyword evidence="10" id="KW-1185">Reference proteome</keyword>
<evidence type="ECO:0000259" key="8">
    <source>
        <dbReference type="Pfam" id="PF01435"/>
    </source>
</evidence>
<reference evidence="9" key="1">
    <citation type="submission" date="2022-03" db="EMBL/GenBank/DDBJ databases">
        <authorList>
            <person name="Woo C.Y."/>
        </authorList>
    </citation>
    <scope>NUCLEOTIDE SEQUENCE</scope>
    <source>
        <strain evidence="9">CYS-01</strain>
    </source>
</reference>
<dbReference type="PROSITE" id="PS51257">
    <property type="entry name" value="PROKAR_LIPOPROTEIN"/>
    <property type="match status" value="1"/>
</dbReference>
<evidence type="ECO:0000256" key="3">
    <source>
        <dbReference type="ARBA" id="ARBA00022801"/>
    </source>
</evidence>
<feature type="signal peptide" evidence="7">
    <location>
        <begin position="1"/>
        <end position="19"/>
    </location>
</feature>
<evidence type="ECO:0000256" key="6">
    <source>
        <dbReference type="RuleBase" id="RU003983"/>
    </source>
</evidence>